<dbReference type="RefSeq" id="XP_019623967.1">
    <property type="nucleotide sequence ID" value="XM_019768408.1"/>
</dbReference>
<proteinExistence type="predicted"/>
<keyword evidence="1" id="KW-1185">Reference proteome</keyword>
<organism evidence="1 2">
    <name type="scientific">Branchiostoma belcheri</name>
    <name type="common">Amphioxus</name>
    <dbReference type="NCBI Taxonomy" id="7741"/>
    <lineage>
        <taxon>Eukaryota</taxon>
        <taxon>Metazoa</taxon>
        <taxon>Chordata</taxon>
        <taxon>Cephalochordata</taxon>
        <taxon>Leptocardii</taxon>
        <taxon>Amphioxiformes</taxon>
        <taxon>Branchiostomatidae</taxon>
        <taxon>Branchiostoma</taxon>
    </lineage>
</organism>
<evidence type="ECO:0000313" key="1">
    <source>
        <dbReference type="Proteomes" id="UP000515135"/>
    </source>
</evidence>
<accession>A0A6P4YYS4</accession>
<protein>
    <submittedName>
        <fullName evidence="2">Uncharacterized protein LOC109469772</fullName>
    </submittedName>
</protein>
<reference evidence="2" key="1">
    <citation type="submission" date="2025-08" db="UniProtKB">
        <authorList>
            <consortium name="RefSeq"/>
        </authorList>
    </citation>
    <scope>IDENTIFICATION</scope>
    <source>
        <tissue evidence="2">Gonad</tissue>
    </source>
</reference>
<dbReference type="AlphaFoldDB" id="A0A6P4YYS4"/>
<gene>
    <name evidence="2" type="primary">LOC109469772</name>
</gene>
<dbReference type="KEGG" id="bbel:109469772"/>
<name>A0A6P4YYS4_BRABE</name>
<evidence type="ECO:0000313" key="2">
    <source>
        <dbReference type="RefSeq" id="XP_019623967.1"/>
    </source>
</evidence>
<sequence length="174" mass="19523">MHQHLGIFSVSDLFVVVTIPFKRPNSGLQVRRLPRLHIRIVSLVTRRPGVRETVHLLSTSHRVPAWFVTVPPKLFLEAGRHAPIGDPFSGHTPSYESCEKSLHEDTCVQHISACACADNAPQHQNVNGAQADSSVYQVRLCSLHLLGHVWRLHSTHRSVYYIGYKGSHVMNIIS</sequence>
<dbReference type="GeneID" id="109469772"/>
<dbReference type="Proteomes" id="UP000515135">
    <property type="component" value="Unplaced"/>
</dbReference>